<comment type="subcellular location">
    <subcellularLocation>
        <location evidence="3 14">Cytoplasm</location>
    </subcellularLocation>
</comment>
<dbReference type="Gene3D" id="3.30.470.20">
    <property type="entry name" value="ATP-grasp fold, B domain"/>
    <property type="match status" value="1"/>
</dbReference>
<protein>
    <recommendedName>
        <fullName evidence="5 14">D-alanine--D-alanine ligase</fullName>
        <ecNumber evidence="5 14">6.3.2.4</ecNumber>
    </recommendedName>
    <alternativeName>
        <fullName evidence="14">D-Ala-D-Ala ligase</fullName>
    </alternativeName>
    <alternativeName>
        <fullName evidence="14">D-alanylalanine synthetase</fullName>
    </alternativeName>
</protein>
<dbReference type="GO" id="GO:0005737">
    <property type="term" value="C:cytoplasm"/>
    <property type="evidence" value="ECO:0007669"/>
    <property type="project" value="UniProtKB-SubCell"/>
</dbReference>
<feature type="active site" evidence="15">
    <location>
        <position position="276"/>
    </location>
</feature>
<keyword evidence="16" id="KW-0479">Metal-binding</keyword>
<dbReference type="KEGG" id="htq:FRZ44_11230"/>
<keyword evidence="12 14" id="KW-0961">Cell wall biogenesis/degradation</keyword>
<dbReference type="GO" id="GO:0046872">
    <property type="term" value="F:metal ion binding"/>
    <property type="evidence" value="ECO:0007669"/>
    <property type="project" value="UniProtKB-KW"/>
</dbReference>
<evidence type="ECO:0000256" key="4">
    <source>
        <dbReference type="ARBA" id="ARBA00010871"/>
    </source>
</evidence>
<dbReference type="Pfam" id="PF01820">
    <property type="entry name" value="Dala_Dala_lig_N"/>
    <property type="match status" value="2"/>
</dbReference>
<evidence type="ECO:0000256" key="15">
    <source>
        <dbReference type="PIRSR" id="PIRSR039102-1"/>
    </source>
</evidence>
<dbReference type="InterPro" id="IPR000291">
    <property type="entry name" value="D-Ala_lig_Van_CS"/>
</dbReference>
<dbReference type="Gene3D" id="3.30.1490.20">
    <property type="entry name" value="ATP-grasp fold, A domain"/>
    <property type="match status" value="1"/>
</dbReference>
<dbReference type="UniPathway" id="UPA00219"/>
<dbReference type="RefSeq" id="WP_151176258.1">
    <property type="nucleotide sequence ID" value="NZ_CP042906.1"/>
</dbReference>
<feature type="active site" evidence="15">
    <location>
        <position position="14"/>
    </location>
</feature>
<feature type="binding site" evidence="16">
    <location>
        <position position="265"/>
    </location>
    <ligand>
        <name>Mg(2+)</name>
        <dbReference type="ChEBI" id="CHEBI:18420"/>
        <label>1</label>
    </ligand>
</feature>
<dbReference type="PANTHER" id="PTHR23132">
    <property type="entry name" value="D-ALANINE--D-ALANINE LIGASE"/>
    <property type="match status" value="1"/>
</dbReference>
<dbReference type="PANTHER" id="PTHR23132:SF23">
    <property type="entry name" value="D-ALANINE--D-ALANINE LIGASE B"/>
    <property type="match status" value="1"/>
</dbReference>
<evidence type="ECO:0000313" key="20">
    <source>
        <dbReference type="Proteomes" id="UP000326202"/>
    </source>
</evidence>
<dbReference type="NCBIfam" id="TIGR01205">
    <property type="entry name" value="D_ala_D_alaTIGR"/>
    <property type="match status" value="1"/>
</dbReference>
<evidence type="ECO:0000256" key="5">
    <source>
        <dbReference type="ARBA" id="ARBA00012216"/>
    </source>
</evidence>
<comment type="cofactor">
    <cofactor evidence="1">
        <name>Mn(2+)</name>
        <dbReference type="ChEBI" id="CHEBI:29035"/>
    </cofactor>
</comment>
<dbReference type="InterPro" id="IPR011127">
    <property type="entry name" value="Dala_Dala_lig_N"/>
</dbReference>
<keyword evidence="10 14" id="KW-0133">Cell shape</keyword>
<dbReference type="EC" id="6.3.2.4" evidence="5 14"/>
<evidence type="ECO:0000256" key="17">
    <source>
        <dbReference type="PROSITE-ProRule" id="PRU00409"/>
    </source>
</evidence>
<keyword evidence="8 17" id="KW-0547">Nucleotide-binding</keyword>
<dbReference type="PROSITE" id="PS50975">
    <property type="entry name" value="ATP_GRASP"/>
    <property type="match status" value="1"/>
</dbReference>
<dbReference type="GO" id="GO:0005524">
    <property type="term" value="F:ATP binding"/>
    <property type="evidence" value="ECO:0007669"/>
    <property type="project" value="UniProtKB-UniRule"/>
</dbReference>
<keyword evidence="16" id="KW-0464">Manganese</keyword>
<organism evidence="19 20">
    <name type="scientific">Hypericibacter terrae</name>
    <dbReference type="NCBI Taxonomy" id="2602015"/>
    <lineage>
        <taxon>Bacteria</taxon>
        <taxon>Pseudomonadati</taxon>
        <taxon>Pseudomonadota</taxon>
        <taxon>Alphaproteobacteria</taxon>
        <taxon>Rhodospirillales</taxon>
        <taxon>Dongiaceae</taxon>
        <taxon>Hypericibacter</taxon>
    </lineage>
</organism>
<comment type="catalytic activity">
    <reaction evidence="13 14">
        <text>2 D-alanine + ATP = D-alanyl-D-alanine + ADP + phosphate + H(+)</text>
        <dbReference type="Rhea" id="RHEA:11224"/>
        <dbReference type="ChEBI" id="CHEBI:15378"/>
        <dbReference type="ChEBI" id="CHEBI:30616"/>
        <dbReference type="ChEBI" id="CHEBI:43474"/>
        <dbReference type="ChEBI" id="CHEBI:57416"/>
        <dbReference type="ChEBI" id="CHEBI:57822"/>
        <dbReference type="ChEBI" id="CHEBI:456216"/>
        <dbReference type="EC" id="6.3.2.4"/>
    </reaction>
</comment>
<reference evidence="19 20" key="1">
    <citation type="submission" date="2019-08" db="EMBL/GenBank/DDBJ databases">
        <title>Hyperibacter terrae gen. nov., sp. nov. and Hyperibacter viscosus sp. nov., two new members in the family Rhodospirillaceae isolated from the rhizosphere of Hypericum perforatum.</title>
        <authorList>
            <person name="Noviana Z."/>
        </authorList>
    </citation>
    <scope>NUCLEOTIDE SEQUENCE [LARGE SCALE GENOMIC DNA]</scope>
    <source>
        <strain evidence="19 20">R5913</strain>
    </source>
</reference>
<comment type="cofactor">
    <cofactor evidence="16">
        <name>Mg(2+)</name>
        <dbReference type="ChEBI" id="CHEBI:18420"/>
    </cofactor>
    <cofactor evidence="16">
        <name>Mn(2+)</name>
        <dbReference type="ChEBI" id="CHEBI:29035"/>
    </cofactor>
    <text evidence="16">Binds 2 magnesium or manganese ions per subunit.</text>
</comment>
<feature type="binding site" evidence="16">
    <location>
        <position position="247"/>
    </location>
    <ligand>
        <name>Mg(2+)</name>
        <dbReference type="ChEBI" id="CHEBI:18420"/>
        <label>1</label>
    </ligand>
</feature>
<sequence>MKRVAVLMGGPSAEREVSLVSGKACADALRAEGYDVTAIDVGRDVAALIAALQPRPDAVFNALHGRWGEDGCIQGVLNLMGIPYTHSGLLASALAMDKPMAKRIFAAAGLRCPDGKLVTREEFAKGEPLARPYVMKPYNEGSSVGVRIVRQGDNVPPASSWSYGSAALVEPYIAGRELTVAVMGDRPLAVTELRSKTNFYDYEAKYTDGITQHLVPAPIPPKVYDAALAMALGAHQALGCRGVSRSDFRYDDTQGGGPEQLYLLEVNTQPGMTPLSLAPEQAKHVGISFGALVSWMVENAQCDV</sequence>
<dbReference type="EMBL" id="CP042906">
    <property type="protein sequence ID" value="QEX15835.1"/>
    <property type="molecule type" value="Genomic_DNA"/>
</dbReference>
<feature type="binding site" evidence="16">
    <location>
        <position position="267"/>
    </location>
    <ligand>
        <name>Mg(2+)</name>
        <dbReference type="ChEBI" id="CHEBI:18420"/>
        <label>2</label>
    </ligand>
</feature>
<feature type="binding site" evidence="16">
    <location>
        <position position="265"/>
    </location>
    <ligand>
        <name>Mg(2+)</name>
        <dbReference type="ChEBI" id="CHEBI:18420"/>
        <label>2</label>
    </ligand>
</feature>
<dbReference type="InterPro" id="IPR013815">
    <property type="entry name" value="ATP_grasp_subdomain_1"/>
</dbReference>
<keyword evidence="9 17" id="KW-0067">ATP-binding</keyword>
<dbReference type="PIRSF" id="PIRSF039102">
    <property type="entry name" value="Ddl/VanB"/>
    <property type="match status" value="1"/>
</dbReference>
<dbReference type="InterPro" id="IPR011095">
    <property type="entry name" value="Dala_Dala_lig_C"/>
</dbReference>
<evidence type="ECO:0000256" key="2">
    <source>
        <dbReference type="ARBA" id="ARBA00003921"/>
    </source>
</evidence>
<evidence type="ECO:0000256" key="3">
    <source>
        <dbReference type="ARBA" id="ARBA00004496"/>
    </source>
</evidence>
<feature type="active site" evidence="15">
    <location>
        <position position="142"/>
    </location>
</feature>
<evidence type="ECO:0000313" key="19">
    <source>
        <dbReference type="EMBL" id="QEX15835.1"/>
    </source>
</evidence>
<keyword evidence="11 14" id="KW-0573">Peptidoglycan synthesis</keyword>
<comment type="pathway">
    <text evidence="14">Cell wall biogenesis; peptidoglycan biosynthesis.</text>
</comment>
<proteinExistence type="inferred from homology"/>
<dbReference type="GO" id="GO:0071555">
    <property type="term" value="P:cell wall organization"/>
    <property type="evidence" value="ECO:0007669"/>
    <property type="project" value="UniProtKB-KW"/>
</dbReference>
<keyword evidence="7 14" id="KW-0436">Ligase</keyword>
<feature type="domain" description="ATP-grasp" evidence="18">
    <location>
        <begin position="102"/>
        <end position="298"/>
    </location>
</feature>
<evidence type="ECO:0000256" key="10">
    <source>
        <dbReference type="ARBA" id="ARBA00022960"/>
    </source>
</evidence>
<dbReference type="PROSITE" id="PS00843">
    <property type="entry name" value="DALA_DALA_LIGASE_1"/>
    <property type="match status" value="1"/>
</dbReference>
<name>A0A5J6MH48_9PROT</name>
<dbReference type="Pfam" id="PF07478">
    <property type="entry name" value="Dala_Dala_lig_C"/>
    <property type="match status" value="1"/>
</dbReference>
<evidence type="ECO:0000256" key="14">
    <source>
        <dbReference type="HAMAP-Rule" id="MF_00047"/>
    </source>
</evidence>
<evidence type="ECO:0000259" key="18">
    <source>
        <dbReference type="PROSITE" id="PS50975"/>
    </source>
</evidence>
<evidence type="ECO:0000256" key="12">
    <source>
        <dbReference type="ARBA" id="ARBA00023316"/>
    </source>
</evidence>
<evidence type="ECO:0000256" key="11">
    <source>
        <dbReference type="ARBA" id="ARBA00022984"/>
    </source>
</evidence>
<accession>A0A5J6MH48</accession>
<dbReference type="GO" id="GO:0009252">
    <property type="term" value="P:peptidoglycan biosynthetic process"/>
    <property type="evidence" value="ECO:0007669"/>
    <property type="project" value="UniProtKB-UniRule"/>
</dbReference>
<evidence type="ECO:0000256" key="9">
    <source>
        <dbReference type="ARBA" id="ARBA00022840"/>
    </source>
</evidence>
<comment type="similarity">
    <text evidence="4 14">Belongs to the D-alanine--D-alanine ligase family.</text>
</comment>
<evidence type="ECO:0000256" key="13">
    <source>
        <dbReference type="ARBA" id="ARBA00047614"/>
    </source>
</evidence>
<dbReference type="HAMAP" id="MF_00047">
    <property type="entry name" value="Dala_Dala_lig"/>
    <property type="match status" value="1"/>
</dbReference>
<dbReference type="SUPFAM" id="SSF52440">
    <property type="entry name" value="PreATP-grasp domain"/>
    <property type="match status" value="1"/>
</dbReference>
<evidence type="ECO:0000256" key="16">
    <source>
        <dbReference type="PIRSR" id="PIRSR039102-3"/>
    </source>
</evidence>
<dbReference type="InterPro" id="IPR011761">
    <property type="entry name" value="ATP-grasp"/>
</dbReference>
<evidence type="ECO:0000256" key="8">
    <source>
        <dbReference type="ARBA" id="ARBA00022741"/>
    </source>
</evidence>
<dbReference type="GO" id="GO:0008716">
    <property type="term" value="F:D-alanine-D-alanine ligase activity"/>
    <property type="evidence" value="ECO:0007669"/>
    <property type="project" value="UniProtKB-UniRule"/>
</dbReference>
<dbReference type="NCBIfam" id="NF002378">
    <property type="entry name" value="PRK01372.1"/>
    <property type="match status" value="1"/>
</dbReference>
<dbReference type="SUPFAM" id="SSF56059">
    <property type="entry name" value="Glutathione synthetase ATP-binding domain-like"/>
    <property type="match status" value="1"/>
</dbReference>
<comment type="function">
    <text evidence="2 14">Cell wall formation.</text>
</comment>
<dbReference type="AlphaFoldDB" id="A0A5J6MH48"/>
<keyword evidence="6 14" id="KW-0963">Cytoplasm</keyword>
<evidence type="ECO:0000256" key="7">
    <source>
        <dbReference type="ARBA" id="ARBA00022598"/>
    </source>
</evidence>
<evidence type="ECO:0000256" key="1">
    <source>
        <dbReference type="ARBA" id="ARBA00001936"/>
    </source>
</evidence>
<dbReference type="Gene3D" id="3.40.50.20">
    <property type="match status" value="1"/>
</dbReference>
<dbReference type="InterPro" id="IPR016185">
    <property type="entry name" value="PreATP-grasp_dom_sf"/>
</dbReference>
<keyword evidence="16" id="KW-0460">Magnesium</keyword>
<evidence type="ECO:0000256" key="6">
    <source>
        <dbReference type="ARBA" id="ARBA00022490"/>
    </source>
</evidence>
<dbReference type="InterPro" id="IPR005905">
    <property type="entry name" value="D_ala_D_ala"/>
</dbReference>
<dbReference type="GO" id="GO:0008360">
    <property type="term" value="P:regulation of cell shape"/>
    <property type="evidence" value="ECO:0007669"/>
    <property type="project" value="UniProtKB-KW"/>
</dbReference>
<dbReference type="OrthoDB" id="9813261at2"/>
<keyword evidence="20" id="KW-1185">Reference proteome</keyword>
<gene>
    <name evidence="14 19" type="primary">ddl</name>
    <name evidence="19" type="ORF">FRZ44_11230</name>
</gene>
<dbReference type="Proteomes" id="UP000326202">
    <property type="component" value="Chromosome"/>
</dbReference>